<dbReference type="SUPFAM" id="SSF48403">
    <property type="entry name" value="Ankyrin repeat"/>
    <property type="match status" value="2"/>
</dbReference>
<keyword evidence="2 3" id="KW-0040">ANK repeat</keyword>
<dbReference type="GO" id="GO:0016740">
    <property type="term" value="F:transferase activity"/>
    <property type="evidence" value="ECO:0007669"/>
    <property type="project" value="UniProtKB-KW"/>
</dbReference>
<dbReference type="PANTHER" id="PTHR24198:SF165">
    <property type="entry name" value="ANKYRIN REPEAT-CONTAINING PROTEIN-RELATED"/>
    <property type="match status" value="1"/>
</dbReference>
<feature type="repeat" description="ANK" evidence="3">
    <location>
        <begin position="572"/>
        <end position="604"/>
    </location>
</feature>
<dbReference type="Proteomes" id="UP000664203">
    <property type="component" value="Unassembled WGS sequence"/>
</dbReference>
<dbReference type="InterPro" id="IPR002110">
    <property type="entry name" value="Ankyrin_rpt"/>
</dbReference>
<keyword evidence="1" id="KW-0677">Repeat</keyword>
<dbReference type="PROSITE" id="PS50088">
    <property type="entry name" value="ANK_REPEAT"/>
    <property type="match status" value="7"/>
</dbReference>
<dbReference type="InterPro" id="IPR036770">
    <property type="entry name" value="Ankyrin_rpt-contain_sf"/>
</dbReference>
<feature type="repeat" description="ANK" evidence="3">
    <location>
        <begin position="635"/>
        <end position="667"/>
    </location>
</feature>
<feature type="repeat" description="ANK" evidence="3">
    <location>
        <begin position="138"/>
        <end position="170"/>
    </location>
</feature>
<keyword evidence="5" id="KW-1185">Reference proteome</keyword>
<evidence type="ECO:0000313" key="5">
    <source>
        <dbReference type="Proteomes" id="UP000664203"/>
    </source>
</evidence>
<dbReference type="Pfam" id="PF00023">
    <property type="entry name" value="Ank"/>
    <property type="match status" value="1"/>
</dbReference>
<dbReference type="EMBL" id="CAJPDR010000259">
    <property type="protein sequence ID" value="CAF9928985.1"/>
    <property type="molecule type" value="Genomic_DNA"/>
</dbReference>
<dbReference type="OrthoDB" id="20872at2759"/>
<feature type="repeat" description="ANK" evidence="3">
    <location>
        <begin position="500"/>
        <end position="533"/>
    </location>
</feature>
<feature type="repeat" description="ANK" evidence="3">
    <location>
        <begin position="534"/>
        <end position="571"/>
    </location>
</feature>
<gene>
    <name evidence="4" type="primary">ZDHHC13_1</name>
    <name evidence="4" type="ORF">ALECFALPRED_004188</name>
</gene>
<reference evidence="4" key="1">
    <citation type="submission" date="2021-03" db="EMBL/GenBank/DDBJ databases">
        <authorList>
            <person name="Tagirdzhanova G."/>
        </authorList>
    </citation>
    <scope>NUCLEOTIDE SEQUENCE</scope>
</reference>
<dbReference type="Pfam" id="PF12796">
    <property type="entry name" value="Ank_2"/>
    <property type="match status" value="2"/>
</dbReference>
<dbReference type="PRINTS" id="PR01415">
    <property type="entry name" value="ANKYRIN"/>
</dbReference>
<protein>
    <submittedName>
        <fullName evidence="4">Palmitoyltransferase zdhhc13</fullName>
    </submittedName>
</protein>
<evidence type="ECO:0000256" key="2">
    <source>
        <dbReference type="ARBA" id="ARBA00023043"/>
    </source>
</evidence>
<dbReference type="PROSITE" id="PS50297">
    <property type="entry name" value="ANK_REP_REGION"/>
    <property type="match status" value="4"/>
</dbReference>
<dbReference type="SMART" id="SM00248">
    <property type="entry name" value="ANK"/>
    <property type="match status" value="9"/>
</dbReference>
<evidence type="ECO:0000313" key="4">
    <source>
        <dbReference type="EMBL" id="CAF9928985.1"/>
    </source>
</evidence>
<proteinExistence type="predicted"/>
<organism evidence="4 5">
    <name type="scientific">Alectoria fallacina</name>
    <dbReference type="NCBI Taxonomy" id="1903189"/>
    <lineage>
        <taxon>Eukaryota</taxon>
        <taxon>Fungi</taxon>
        <taxon>Dikarya</taxon>
        <taxon>Ascomycota</taxon>
        <taxon>Pezizomycotina</taxon>
        <taxon>Lecanoromycetes</taxon>
        <taxon>OSLEUM clade</taxon>
        <taxon>Lecanoromycetidae</taxon>
        <taxon>Lecanorales</taxon>
        <taxon>Lecanorineae</taxon>
        <taxon>Parmeliaceae</taxon>
        <taxon>Alectoria</taxon>
    </lineage>
</organism>
<comment type="caution">
    <text evidence="4">The sequence shown here is derived from an EMBL/GenBank/DDBJ whole genome shotgun (WGS) entry which is preliminary data.</text>
</comment>
<evidence type="ECO:0000256" key="1">
    <source>
        <dbReference type="ARBA" id="ARBA00022737"/>
    </source>
</evidence>
<dbReference type="PANTHER" id="PTHR24198">
    <property type="entry name" value="ANKYRIN REPEAT AND PROTEIN KINASE DOMAIN-CONTAINING PROTEIN"/>
    <property type="match status" value="1"/>
</dbReference>
<dbReference type="AlphaFoldDB" id="A0A8H3IUW0"/>
<accession>A0A8H3IUW0</accession>
<name>A0A8H3IUW0_9LECA</name>
<sequence length="708" mass="80267">MAKTCLAFSLHGPYDPENRFCEYVAPTRRPRFSPKFLISARGLWPAFFRNAKEDPQLLALAIEYLTAKHGHSLDGNLDSAMTLASREGLDSVIAWFIEHHSADIDMSKALLQVCSSRFRSIETVKVLVEHCAAVNGLRFDTPLLEAARRKDVRLFQTLVHLGADLRQKNTFGETPVFEAAINFCPSLDLIELLWCPDSSFSHDIQKRNILHLIAGLPFSCPPIEDVARWLIDHGVDPYHIDDRGYTPLHIAVENRNESAIEVLIAATGKNSGYDGCLMRYFQSTRHRTRLSTAQQIFSVDPNPTGDFGRGGGALFFLLLEIRHDLDRSSCCPGTLFYARKINELLLETDDYAIANWLAIELKERDPKFLGIELWRAAVGWLSVADLCIYRAQNKEEMDEIRQVVQTLFRKREMFGVDLAQLYRFLHQVTRRKSRNTERIAETLVREEPRCLSVRLRKDNNSGQRLVSLSGRPLHSSAYEGRRNLIRLMLDSGADPDEKDENGTPALFAAFQGRNPRIAEIFLEHGCNVNYQNHKGHTQLTVAISKNKFWYQFTTILRLLLKNGCDMNMRDNVGRTPLMKAAANGELKVVTLLLDEGCDINVQDDKPGAVHIADFHFWEDGANLRPLWRKRYRPCGGHTALMYAVILNHIKIVKLLLSKGCKVDLRNNDGHTAIDLARQFHGDEIVKLLEEHGRGGPDALPELGTEHQS</sequence>
<dbReference type="Gene3D" id="1.25.40.20">
    <property type="entry name" value="Ankyrin repeat-containing domain"/>
    <property type="match status" value="3"/>
</dbReference>
<feature type="repeat" description="ANK" evidence="3">
    <location>
        <begin position="243"/>
        <end position="264"/>
    </location>
</feature>
<feature type="repeat" description="ANK" evidence="3">
    <location>
        <begin position="468"/>
        <end position="500"/>
    </location>
</feature>
<dbReference type="Pfam" id="PF13637">
    <property type="entry name" value="Ank_4"/>
    <property type="match status" value="1"/>
</dbReference>
<evidence type="ECO:0000256" key="3">
    <source>
        <dbReference type="PROSITE-ProRule" id="PRU00023"/>
    </source>
</evidence>